<name>A0A397P9T7_9SPHN</name>
<evidence type="ECO:0000313" key="3">
    <source>
        <dbReference type="Proteomes" id="UP000266568"/>
    </source>
</evidence>
<reference evidence="2 3" key="1">
    <citation type="submission" date="2018-08" db="EMBL/GenBank/DDBJ databases">
        <title>Genomic Encyclopedia of Type Strains, Phase IV (KMG-IV): sequencing the most valuable type-strain genomes for metagenomic binning, comparative biology and taxonomic classification.</title>
        <authorList>
            <person name="Goeker M."/>
        </authorList>
    </citation>
    <scope>NUCLEOTIDE SEQUENCE [LARGE SCALE GENOMIC DNA]</scope>
    <source>
        <strain evidence="2 3">DSM 25527</strain>
    </source>
</reference>
<dbReference type="AlphaFoldDB" id="A0A397P9T7"/>
<keyword evidence="1" id="KW-0472">Membrane</keyword>
<proteinExistence type="predicted"/>
<accession>A0A397P9T7</accession>
<evidence type="ECO:0000256" key="1">
    <source>
        <dbReference type="SAM" id="Phobius"/>
    </source>
</evidence>
<gene>
    <name evidence="2" type="ORF">DFR49_0885</name>
</gene>
<keyword evidence="1" id="KW-0812">Transmembrane</keyword>
<dbReference type="RefSeq" id="WP_170150919.1">
    <property type="nucleotide sequence ID" value="NZ_QXDC01000002.1"/>
</dbReference>
<organism evidence="2 3">
    <name type="scientific">Hephaestia caeni</name>
    <dbReference type="NCBI Taxonomy" id="645617"/>
    <lineage>
        <taxon>Bacteria</taxon>
        <taxon>Pseudomonadati</taxon>
        <taxon>Pseudomonadota</taxon>
        <taxon>Alphaproteobacteria</taxon>
        <taxon>Sphingomonadales</taxon>
        <taxon>Sphingomonadaceae</taxon>
        <taxon>Hephaestia</taxon>
    </lineage>
</organism>
<feature type="transmembrane region" description="Helical" evidence="1">
    <location>
        <begin position="7"/>
        <end position="26"/>
    </location>
</feature>
<comment type="caution">
    <text evidence="2">The sequence shown here is derived from an EMBL/GenBank/DDBJ whole genome shotgun (WGS) entry which is preliminary data.</text>
</comment>
<feature type="transmembrane region" description="Helical" evidence="1">
    <location>
        <begin position="41"/>
        <end position="62"/>
    </location>
</feature>
<dbReference type="EMBL" id="QXDC01000002">
    <property type="protein sequence ID" value="RIA46346.1"/>
    <property type="molecule type" value="Genomic_DNA"/>
</dbReference>
<dbReference type="Proteomes" id="UP000266568">
    <property type="component" value="Unassembled WGS sequence"/>
</dbReference>
<keyword evidence="1" id="KW-1133">Transmembrane helix</keyword>
<keyword evidence="3" id="KW-1185">Reference proteome</keyword>
<evidence type="ECO:0000313" key="2">
    <source>
        <dbReference type="EMBL" id="RIA46346.1"/>
    </source>
</evidence>
<sequence length="112" mass="12297">MTIDGSWAIFGVGCAGGALAELFHWWNLRQEAQFPEYVKSAFYWGITAAMILTGGLISWLYFGEHAEGMLALHVGLSAPLILQKLVTSVPEKGGAKNVVLNPAPTVRRFFTW</sequence>
<protein>
    <submittedName>
        <fullName evidence="2">Uncharacterized protein</fullName>
    </submittedName>
</protein>